<evidence type="ECO:0000256" key="1">
    <source>
        <dbReference type="ARBA" id="ARBA00008791"/>
    </source>
</evidence>
<evidence type="ECO:0000313" key="3">
    <source>
        <dbReference type="EMBL" id="KKN62003.1"/>
    </source>
</evidence>
<accession>A0A0F9V818</accession>
<comment type="caution">
    <text evidence="3">The sequence shown here is derived from an EMBL/GenBank/DDBJ whole genome shotgun (WGS) entry which is preliminary data.</text>
</comment>
<dbReference type="InterPro" id="IPR006016">
    <property type="entry name" value="UspA"/>
</dbReference>
<protein>
    <recommendedName>
        <fullName evidence="2">UspA domain-containing protein</fullName>
    </recommendedName>
</protein>
<dbReference type="AlphaFoldDB" id="A0A0F9V818"/>
<dbReference type="EMBL" id="LAZR01000638">
    <property type="protein sequence ID" value="KKN62003.1"/>
    <property type="molecule type" value="Genomic_DNA"/>
</dbReference>
<dbReference type="Gene3D" id="3.40.50.12370">
    <property type="match status" value="1"/>
</dbReference>
<evidence type="ECO:0000259" key="2">
    <source>
        <dbReference type="Pfam" id="PF00582"/>
    </source>
</evidence>
<dbReference type="PRINTS" id="PR01438">
    <property type="entry name" value="UNVRSLSTRESS"/>
</dbReference>
<organism evidence="3">
    <name type="scientific">marine sediment metagenome</name>
    <dbReference type="NCBI Taxonomy" id="412755"/>
    <lineage>
        <taxon>unclassified sequences</taxon>
        <taxon>metagenomes</taxon>
        <taxon>ecological metagenomes</taxon>
    </lineage>
</organism>
<feature type="domain" description="UspA" evidence="2">
    <location>
        <begin position="157"/>
        <end position="277"/>
    </location>
</feature>
<dbReference type="PANTHER" id="PTHR46268">
    <property type="entry name" value="STRESS RESPONSE PROTEIN NHAX"/>
    <property type="match status" value="1"/>
</dbReference>
<name>A0A0F9V818_9ZZZZ</name>
<proteinExistence type="inferred from homology"/>
<comment type="similarity">
    <text evidence="1">Belongs to the universal stress protein A family.</text>
</comment>
<dbReference type="InterPro" id="IPR006015">
    <property type="entry name" value="Universal_stress_UspA"/>
</dbReference>
<dbReference type="CDD" id="cd00293">
    <property type="entry name" value="USP-like"/>
    <property type="match status" value="1"/>
</dbReference>
<dbReference type="Pfam" id="PF00582">
    <property type="entry name" value="Usp"/>
    <property type="match status" value="2"/>
</dbReference>
<dbReference type="PANTHER" id="PTHR46268:SF15">
    <property type="entry name" value="UNIVERSAL STRESS PROTEIN HP_0031"/>
    <property type="match status" value="1"/>
</dbReference>
<dbReference type="SUPFAM" id="SSF52402">
    <property type="entry name" value="Adenine nucleotide alpha hydrolases-like"/>
    <property type="match status" value="2"/>
</dbReference>
<feature type="domain" description="UspA" evidence="2">
    <location>
        <begin position="3"/>
        <end position="146"/>
    </location>
</feature>
<gene>
    <name evidence="3" type="ORF">LCGC14_0516090</name>
</gene>
<sequence>MGIKTIMVCLTTPENTETLLKVAVPMARKHNAHLVGFHTLDALLAYPGIAMHIPEFTFVAFNDSQQKDSEAIKEVFVKHTRNEDFVKEFRLVRADTVSADERMVESARAADLVIMAHEGRENDRVDPRHAQVAVIRESGRPVIVVPLGYDGPEIGANILLGWSDTRESARAAHDVLAVADADANLTVLRVGTAPKDPMTDGDALDIVTMFARHGLKTTLEYRNTEGHSIADVLNKAAFEKGADLIVTGAFGHSRTYDFVLGATSYALLRDQKLPVLFSK</sequence>
<reference evidence="3" key="1">
    <citation type="journal article" date="2015" name="Nature">
        <title>Complex archaea that bridge the gap between prokaryotes and eukaryotes.</title>
        <authorList>
            <person name="Spang A."/>
            <person name="Saw J.H."/>
            <person name="Jorgensen S.L."/>
            <person name="Zaremba-Niedzwiedzka K."/>
            <person name="Martijn J."/>
            <person name="Lind A.E."/>
            <person name="van Eijk R."/>
            <person name="Schleper C."/>
            <person name="Guy L."/>
            <person name="Ettema T.J."/>
        </authorList>
    </citation>
    <scope>NUCLEOTIDE SEQUENCE</scope>
</reference>